<dbReference type="Proteomes" id="UP001430290">
    <property type="component" value="Unassembled WGS sequence"/>
</dbReference>
<feature type="coiled-coil region" evidence="1">
    <location>
        <begin position="37"/>
        <end position="64"/>
    </location>
</feature>
<keyword evidence="1" id="KW-0175">Coiled coil</keyword>
<evidence type="ECO:0000256" key="2">
    <source>
        <dbReference type="SAM" id="SignalP"/>
    </source>
</evidence>
<accession>A0ABS7TG49</accession>
<organism evidence="3 4">
    <name type="scientific">Thermomonas beijingensis</name>
    <dbReference type="NCBI Taxonomy" id="2872701"/>
    <lineage>
        <taxon>Bacteria</taxon>
        <taxon>Pseudomonadati</taxon>
        <taxon>Pseudomonadota</taxon>
        <taxon>Gammaproteobacteria</taxon>
        <taxon>Lysobacterales</taxon>
        <taxon>Lysobacteraceae</taxon>
        <taxon>Thermomonas</taxon>
    </lineage>
</organism>
<reference evidence="3" key="1">
    <citation type="submission" date="2021-09" db="EMBL/GenBank/DDBJ databases">
        <authorList>
            <person name="Wu T."/>
            <person name="Guo S.Z."/>
        </authorList>
    </citation>
    <scope>NUCLEOTIDE SEQUENCE</scope>
    <source>
        <strain evidence="3">RSS-23</strain>
    </source>
</reference>
<protein>
    <recommendedName>
        <fullName evidence="5">YggN family protein</fullName>
    </recommendedName>
</protein>
<keyword evidence="2" id="KW-0732">Signal</keyword>
<keyword evidence="4" id="KW-1185">Reference proteome</keyword>
<name>A0ABS7TG49_9GAMM</name>
<evidence type="ECO:0000256" key="1">
    <source>
        <dbReference type="SAM" id="Coils"/>
    </source>
</evidence>
<sequence length="223" mass="24205">MHLRIAALPLLVACSLLIPGQADAHPASDTGLQTDVQHSLAEARKEVRTELAQARRELDTGNLKVDGNFQVGRRHDAPGKASSALPTAEITPQGDFLIGGQMQPIDTNQRRQLLAYRGLVVEVAKIGIDIGQKGSEAALDAVGGSWLSLMVGAMTGSLERRVDRVVREQVEPGVRGICRLLPKVRDSQQQLAGSVPQFRPYANLDANDVEQCESDVRREFAIR</sequence>
<feature type="chain" id="PRO_5046426570" description="YggN family protein" evidence="2">
    <location>
        <begin position="25"/>
        <end position="223"/>
    </location>
</feature>
<feature type="signal peptide" evidence="2">
    <location>
        <begin position="1"/>
        <end position="24"/>
    </location>
</feature>
<comment type="caution">
    <text evidence="3">The sequence shown here is derived from an EMBL/GenBank/DDBJ whole genome shotgun (WGS) entry which is preliminary data.</text>
</comment>
<dbReference type="EMBL" id="JAIQDJ010000007">
    <property type="protein sequence ID" value="MBZ4186844.1"/>
    <property type="molecule type" value="Genomic_DNA"/>
</dbReference>
<dbReference type="RefSeq" id="WP_223629522.1">
    <property type="nucleotide sequence ID" value="NZ_JAIQDJ010000007.1"/>
</dbReference>
<gene>
    <name evidence="3" type="ORF">K7B09_10990</name>
</gene>
<evidence type="ECO:0000313" key="4">
    <source>
        <dbReference type="Proteomes" id="UP001430290"/>
    </source>
</evidence>
<evidence type="ECO:0008006" key="5">
    <source>
        <dbReference type="Google" id="ProtNLM"/>
    </source>
</evidence>
<proteinExistence type="predicted"/>
<evidence type="ECO:0000313" key="3">
    <source>
        <dbReference type="EMBL" id="MBZ4186844.1"/>
    </source>
</evidence>